<feature type="domain" description="L,D-TPase catalytic" evidence="10">
    <location>
        <begin position="27"/>
        <end position="138"/>
    </location>
</feature>
<sequence>MRKLVFLIACAHASVHAAFAPPANAKVIISVDLDAQEMTVTKANGDSLVWKVSSGREGFETPTGSFTVQRMDANHFSDEYDQSPMPYSIFFSQGAAIHGSSHGGLGRAASHGCIRLSVPHARLLYSWVERYGATIEISGAASQTANIDRDDDGGRAPKHRRRKRRFYSPFGSPSESPWETDYSPQ</sequence>
<dbReference type="GO" id="GO:0018104">
    <property type="term" value="P:peptidoglycan-protein cross-linking"/>
    <property type="evidence" value="ECO:0007669"/>
    <property type="project" value="TreeGrafter"/>
</dbReference>
<dbReference type="InterPro" id="IPR005490">
    <property type="entry name" value="LD_TPept_cat_dom"/>
</dbReference>
<dbReference type="Pfam" id="PF03734">
    <property type="entry name" value="YkuD"/>
    <property type="match status" value="1"/>
</dbReference>
<evidence type="ECO:0000256" key="8">
    <source>
        <dbReference type="SAM" id="MobiDB-lite"/>
    </source>
</evidence>
<feature type="region of interest" description="Disordered" evidence="8">
    <location>
        <begin position="145"/>
        <end position="185"/>
    </location>
</feature>
<keyword evidence="4 7" id="KW-0133">Cell shape</keyword>
<dbReference type="GO" id="GO:0071555">
    <property type="term" value="P:cell wall organization"/>
    <property type="evidence" value="ECO:0007669"/>
    <property type="project" value="UniProtKB-UniRule"/>
</dbReference>
<keyword evidence="12" id="KW-1185">Reference proteome</keyword>
<evidence type="ECO:0000259" key="10">
    <source>
        <dbReference type="PROSITE" id="PS52029"/>
    </source>
</evidence>
<dbReference type="InterPro" id="IPR050979">
    <property type="entry name" value="LD-transpeptidase"/>
</dbReference>
<feature type="chain" id="PRO_5011606977" evidence="9">
    <location>
        <begin position="26"/>
        <end position="185"/>
    </location>
</feature>
<feature type="signal peptide" evidence="9">
    <location>
        <begin position="1"/>
        <end position="25"/>
    </location>
</feature>
<keyword evidence="5 7" id="KW-0573">Peptidoglycan synthesis</keyword>
<dbReference type="EMBL" id="FOSN01000009">
    <property type="protein sequence ID" value="SFK51586.1"/>
    <property type="molecule type" value="Genomic_DNA"/>
</dbReference>
<dbReference type="Gene3D" id="2.40.440.10">
    <property type="entry name" value="L,D-transpeptidase catalytic domain-like"/>
    <property type="match status" value="1"/>
</dbReference>
<evidence type="ECO:0000256" key="9">
    <source>
        <dbReference type="SAM" id="SignalP"/>
    </source>
</evidence>
<evidence type="ECO:0000256" key="6">
    <source>
        <dbReference type="ARBA" id="ARBA00023316"/>
    </source>
</evidence>
<comment type="pathway">
    <text evidence="1 7">Cell wall biogenesis; peptidoglycan biosynthesis.</text>
</comment>
<keyword evidence="3" id="KW-0808">Transferase</keyword>
<evidence type="ECO:0000313" key="12">
    <source>
        <dbReference type="Proteomes" id="UP000198755"/>
    </source>
</evidence>
<dbReference type="PANTHER" id="PTHR30582:SF2">
    <property type="entry name" value="L,D-TRANSPEPTIDASE YCIB-RELATED"/>
    <property type="match status" value="1"/>
</dbReference>
<gene>
    <name evidence="11" type="ORF">SAMN05444581_10995</name>
</gene>
<dbReference type="GO" id="GO:0005576">
    <property type="term" value="C:extracellular region"/>
    <property type="evidence" value="ECO:0007669"/>
    <property type="project" value="TreeGrafter"/>
</dbReference>
<evidence type="ECO:0000313" key="11">
    <source>
        <dbReference type="EMBL" id="SFK51586.1"/>
    </source>
</evidence>
<organism evidence="11 12">
    <name type="scientific">Methylocapsa palsarum</name>
    <dbReference type="NCBI Taxonomy" id="1612308"/>
    <lineage>
        <taxon>Bacteria</taxon>
        <taxon>Pseudomonadati</taxon>
        <taxon>Pseudomonadota</taxon>
        <taxon>Alphaproteobacteria</taxon>
        <taxon>Hyphomicrobiales</taxon>
        <taxon>Beijerinckiaceae</taxon>
        <taxon>Methylocapsa</taxon>
    </lineage>
</organism>
<dbReference type="PANTHER" id="PTHR30582">
    <property type="entry name" value="L,D-TRANSPEPTIDASE"/>
    <property type="match status" value="1"/>
</dbReference>
<evidence type="ECO:0000256" key="2">
    <source>
        <dbReference type="ARBA" id="ARBA00005992"/>
    </source>
</evidence>
<dbReference type="GO" id="GO:0071972">
    <property type="term" value="F:peptidoglycan L,D-transpeptidase activity"/>
    <property type="evidence" value="ECO:0007669"/>
    <property type="project" value="TreeGrafter"/>
</dbReference>
<dbReference type="GO" id="GO:0016740">
    <property type="term" value="F:transferase activity"/>
    <property type="evidence" value="ECO:0007669"/>
    <property type="project" value="UniProtKB-KW"/>
</dbReference>
<dbReference type="SUPFAM" id="SSF141523">
    <property type="entry name" value="L,D-transpeptidase catalytic domain-like"/>
    <property type="match status" value="1"/>
</dbReference>
<feature type="active site" description="Proton donor/acceptor" evidence="7">
    <location>
        <position position="98"/>
    </location>
</feature>
<feature type="compositionally biased region" description="Basic residues" evidence="8">
    <location>
        <begin position="156"/>
        <end position="166"/>
    </location>
</feature>
<evidence type="ECO:0000256" key="7">
    <source>
        <dbReference type="PROSITE-ProRule" id="PRU01373"/>
    </source>
</evidence>
<protein>
    <submittedName>
        <fullName evidence="11">L,D-transpeptidase catalytic domain</fullName>
    </submittedName>
</protein>
<name>A0A1I4A6W0_9HYPH</name>
<dbReference type="InterPro" id="IPR038063">
    <property type="entry name" value="Transpep_catalytic_dom"/>
</dbReference>
<proteinExistence type="inferred from homology"/>
<dbReference type="RefSeq" id="WP_091682456.1">
    <property type="nucleotide sequence ID" value="NZ_FOSN01000009.1"/>
</dbReference>
<reference evidence="11 12" key="1">
    <citation type="submission" date="2016-10" db="EMBL/GenBank/DDBJ databases">
        <authorList>
            <person name="de Groot N.N."/>
        </authorList>
    </citation>
    <scope>NUCLEOTIDE SEQUENCE [LARGE SCALE GENOMIC DNA]</scope>
    <source>
        <strain evidence="11 12">NE2</strain>
    </source>
</reference>
<feature type="compositionally biased region" description="Polar residues" evidence="8">
    <location>
        <begin position="171"/>
        <end position="185"/>
    </location>
</feature>
<dbReference type="Proteomes" id="UP000198755">
    <property type="component" value="Unassembled WGS sequence"/>
</dbReference>
<dbReference type="CDD" id="cd16913">
    <property type="entry name" value="YkuD_like"/>
    <property type="match status" value="1"/>
</dbReference>
<accession>A0A1I4A6W0</accession>
<dbReference type="UniPathway" id="UPA00219"/>
<dbReference type="STRING" id="1612308.SAMN05444581_10995"/>
<evidence type="ECO:0000256" key="3">
    <source>
        <dbReference type="ARBA" id="ARBA00022679"/>
    </source>
</evidence>
<evidence type="ECO:0000256" key="4">
    <source>
        <dbReference type="ARBA" id="ARBA00022960"/>
    </source>
</evidence>
<evidence type="ECO:0000256" key="1">
    <source>
        <dbReference type="ARBA" id="ARBA00004752"/>
    </source>
</evidence>
<dbReference type="GO" id="GO:0008360">
    <property type="term" value="P:regulation of cell shape"/>
    <property type="evidence" value="ECO:0007669"/>
    <property type="project" value="UniProtKB-UniRule"/>
</dbReference>
<dbReference type="OrthoDB" id="463216at2"/>
<keyword evidence="6 7" id="KW-0961">Cell wall biogenesis/degradation</keyword>
<keyword evidence="9" id="KW-0732">Signal</keyword>
<dbReference type="PROSITE" id="PS52029">
    <property type="entry name" value="LD_TPASE"/>
    <property type="match status" value="1"/>
</dbReference>
<evidence type="ECO:0000256" key="5">
    <source>
        <dbReference type="ARBA" id="ARBA00022984"/>
    </source>
</evidence>
<feature type="active site" description="Nucleophile" evidence="7">
    <location>
        <position position="113"/>
    </location>
</feature>
<comment type="similarity">
    <text evidence="2">Belongs to the YkuD family.</text>
</comment>
<dbReference type="AlphaFoldDB" id="A0A1I4A6W0"/>